<dbReference type="GO" id="GO:0008206">
    <property type="term" value="P:bile acid metabolic process"/>
    <property type="evidence" value="ECO:0007669"/>
    <property type="project" value="UniProtKB-ARBA"/>
</dbReference>
<proteinExistence type="inferred from homology"/>
<dbReference type="CDD" id="cd05233">
    <property type="entry name" value="SDR_c"/>
    <property type="match status" value="1"/>
</dbReference>
<reference evidence="3 4" key="1">
    <citation type="submission" date="2011-04" db="EMBL/GenBank/DDBJ databases">
        <title>The Genome Sequence of Clostridium citroniae WAL-19142.</title>
        <authorList>
            <consortium name="The Broad Institute Genome Sequencing Platform"/>
            <person name="Earl A."/>
            <person name="Ward D."/>
            <person name="Feldgarden M."/>
            <person name="Gevers D."/>
            <person name="Warren Y.A."/>
            <person name="Tyrrell K.L."/>
            <person name="Citron D.M."/>
            <person name="Goldstein E.J."/>
            <person name="Daigneault M."/>
            <person name="Allen-Vercoe E."/>
            <person name="Young S.K."/>
            <person name="Zeng Q."/>
            <person name="Gargeya S."/>
            <person name="Fitzgerald M."/>
            <person name="Haas B."/>
            <person name="Abouelleil A."/>
            <person name="Alvarado L."/>
            <person name="Arachchi H.M."/>
            <person name="Berlin A."/>
            <person name="Brown A."/>
            <person name="Chapman S.B."/>
            <person name="Chen Z."/>
            <person name="Dunbar C."/>
            <person name="Freedman E."/>
            <person name="Gearin G."/>
            <person name="Gellesch M."/>
            <person name="Goldberg J."/>
            <person name="Griggs A."/>
            <person name="Gujja S."/>
            <person name="Heilman E.R."/>
            <person name="Heiman D."/>
            <person name="Howarth C."/>
            <person name="Larson L."/>
            <person name="Lui A."/>
            <person name="MacDonald P.J."/>
            <person name="Mehta T."/>
            <person name="Montmayeur A."/>
            <person name="Murphy C."/>
            <person name="Neiman D."/>
            <person name="Pearson M."/>
            <person name="Priest M."/>
            <person name="Roberts A."/>
            <person name="Saif S."/>
            <person name="Shea T."/>
            <person name="Shenoy N."/>
            <person name="Sisk P."/>
            <person name="Stolte C."/>
            <person name="Sykes S."/>
            <person name="White J."/>
            <person name="Yandava C."/>
            <person name="Wortman J."/>
            <person name="Nusbaum C."/>
            <person name="Birren B."/>
        </authorList>
    </citation>
    <scope>NUCLEOTIDE SEQUENCE [LARGE SCALE GENOMIC DNA]</scope>
    <source>
        <strain evidence="3 4">WAL-19142</strain>
    </source>
</reference>
<comment type="similarity">
    <text evidence="1">Belongs to the short-chain dehydrogenases/reductases (SDR) family.</text>
</comment>
<dbReference type="PANTHER" id="PTHR43943">
    <property type="entry name" value="DEHYDROGENASE/REDUCTASE (SDR FAMILY) MEMBER 4"/>
    <property type="match status" value="1"/>
</dbReference>
<comment type="caution">
    <text evidence="3">The sequence shown here is derived from an EMBL/GenBank/DDBJ whole genome shotgun (WGS) entry which is preliminary data.</text>
</comment>
<dbReference type="PRINTS" id="PR00080">
    <property type="entry name" value="SDRFAMILY"/>
</dbReference>
<evidence type="ECO:0000256" key="1">
    <source>
        <dbReference type="ARBA" id="ARBA00006484"/>
    </source>
</evidence>
<dbReference type="InterPro" id="IPR002347">
    <property type="entry name" value="SDR_fam"/>
</dbReference>
<protein>
    <recommendedName>
        <fullName evidence="5">Gluconate 5-dehydrogenase</fullName>
    </recommendedName>
</protein>
<name>A0A0J9C5B1_9FIRM</name>
<dbReference type="NCBIfam" id="NF005559">
    <property type="entry name" value="PRK07231.1"/>
    <property type="match status" value="1"/>
</dbReference>
<dbReference type="GO" id="GO:0016491">
    <property type="term" value="F:oxidoreductase activity"/>
    <property type="evidence" value="ECO:0007669"/>
    <property type="project" value="UniProtKB-KW"/>
</dbReference>
<dbReference type="OrthoDB" id="9803333at2"/>
<dbReference type="InterPro" id="IPR020904">
    <property type="entry name" value="Sc_DH/Rdtase_CS"/>
</dbReference>
<dbReference type="AlphaFoldDB" id="A0A0J9C5B1"/>
<dbReference type="PROSITE" id="PS00061">
    <property type="entry name" value="ADH_SHORT"/>
    <property type="match status" value="1"/>
</dbReference>
<sequence length="261" mass="27634">MGKNWFSVDPREHLGGKVAIVTGGGTGIGAACAETLAAAGAKIVVAARRKEKLEGTVAAIREAGGEAVAVSADVTKQEDIDRIVAETLKAYGRIDILVSNAGMALPRCHTFDFTREDWRRIFDLNLDAGYFLAQACGREMAKTGGGRIVFMTSQRGISAMQNIAPYCITKGAVMAMIKALAIDLAPYQINVNGVAPGYVMTDMVSGLLADEARLKNVLDKTPLGKMGTTDEMAAAVLYFCLPQSSYTTGQTAILDGGWSCQ</sequence>
<dbReference type="SUPFAM" id="SSF51735">
    <property type="entry name" value="NAD(P)-binding Rossmann-fold domains"/>
    <property type="match status" value="1"/>
</dbReference>
<accession>A0A0J9C5B1</accession>
<evidence type="ECO:0000313" key="3">
    <source>
        <dbReference type="EMBL" id="KMW20278.1"/>
    </source>
</evidence>
<organism evidence="3 4">
    <name type="scientific">[Clostridium] citroniae WAL-19142</name>
    <dbReference type="NCBI Taxonomy" id="742734"/>
    <lineage>
        <taxon>Bacteria</taxon>
        <taxon>Bacillati</taxon>
        <taxon>Bacillota</taxon>
        <taxon>Clostridia</taxon>
        <taxon>Lachnospirales</taxon>
        <taxon>Lachnospiraceae</taxon>
        <taxon>Enterocloster</taxon>
    </lineage>
</organism>
<dbReference type="GeneID" id="93161764"/>
<dbReference type="PATRIC" id="fig|742734.4.peg.2467"/>
<dbReference type="InterPro" id="IPR036291">
    <property type="entry name" value="NAD(P)-bd_dom_sf"/>
</dbReference>
<dbReference type="FunFam" id="3.40.50.720:FF:000084">
    <property type="entry name" value="Short-chain dehydrogenase reductase"/>
    <property type="match status" value="1"/>
</dbReference>
<dbReference type="PANTHER" id="PTHR43943:SF2">
    <property type="entry name" value="DEHYDROGENASE_REDUCTASE 4"/>
    <property type="match status" value="1"/>
</dbReference>
<dbReference type="PRINTS" id="PR00081">
    <property type="entry name" value="GDHRDH"/>
</dbReference>
<dbReference type="Proteomes" id="UP000037392">
    <property type="component" value="Unassembled WGS sequence"/>
</dbReference>
<dbReference type="RefSeq" id="WP_007860820.1">
    <property type="nucleotide sequence ID" value="NZ_KQ235877.1"/>
</dbReference>
<dbReference type="Pfam" id="PF13561">
    <property type="entry name" value="adh_short_C2"/>
    <property type="match status" value="1"/>
</dbReference>
<dbReference type="PROSITE" id="PS51257">
    <property type="entry name" value="PROKAR_LIPOPROTEIN"/>
    <property type="match status" value="1"/>
</dbReference>
<evidence type="ECO:0000313" key="4">
    <source>
        <dbReference type="Proteomes" id="UP000037392"/>
    </source>
</evidence>
<gene>
    <name evidence="3" type="ORF">HMPREF9470_02293</name>
</gene>
<keyword evidence="2" id="KW-0560">Oxidoreductase</keyword>
<evidence type="ECO:0000256" key="2">
    <source>
        <dbReference type="ARBA" id="ARBA00023002"/>
    </source>
</evidence>
<dbReference type="EMBL" id="ADLK01000019">
    <property type="protein sequence ID" value="KMW20278.1"/>
    <property type="molecule type" value="Genomic_DNA"/>
</dbReference>
<dbReference type="Gene3D" id="3.40.50.720">
    <property type="entry name" value="NAD(P)-binding Rossmann-like Domain"/>
    <property type="match status" value="1"/>
</dbReference>
<evidence type="ECO:0008006" key="5">
    <source>
        <dbReference type="Google" id="ProtNLM"/>
    </source>
</evidence>